<accession>X1CAH0</accession>
<evidence type="ECO:0000313" key="2">
    <source>
        <dbReference type="EMBL" id="GAG93358.1"/>
    </source>
</evidence>
<dbReference type="InterPro" id="IPR018391">
    <property type="entry name" value="PQQ_b-propeller_rpt"/>
</dbReference>
<dbReference type="PANTHER" id="PTHR34512">
    <property type="entry name" value="CELL SURFACE PROTEIN"/>
    <property type="match status" value="1"/>
</dbReference>
<dbReference type="InterPro" id="IPR002372">
    <property type="entry name" value="PQQ_rpt_dom"/>
</dbReference>
<dbReference type="PANTHER" id="PTHR34512:SF30">
    <property type="entry name" value="OUTER MEMBRANE PROTEIN ASSEMBLY FACTOR BAMB"/>
    <property type="match status" value="1"/>
</dbReference>
<dbReference type="InterPro" id="IPR011047">
    <property type="entry name" value="Quinoprotein_ADH-like_sf"/>
</dbReference>
<comment type="caution">
    <text evidence="2">The sequence shown here is derived from an EMBL/GenBank/DDBJ whole genome shotgun (WGS) entry which is preliminary data.</text>
</comment>
<dbReference type="Pfam" id="PF13360">
    <property type="entry name" value="PQQ_2"/>
    <property type="match status" value="1"/>
</dbReference>
<reference evidence="2" key="1">
    <citation type="journal article" date="2014" name="Front. Microbiol.">
        <title>High frequency of phylogenetically diverse reductive dehalogenase-homologous genes in deep subseafloor sedimentary metagenomes.</title>
        <authorList>
            <person name="Kawai M."/>
            <person name="Futagami T."/>
            <person name="Toyoda A."/>
            <person name="Takaki Y."/>
            <person name="Nishi S."/>
            <person name="Hori S."/>
            <person name="Arai W."/>
            <person name="Tsubouchi T."/>
            <person name="Morono Y."/>
            <person name="Uchiyama I."/>
            <person name="Ito T."/>
            <person name="Fujiyama A."/>
            <person name="Inagaki F."/>
            <person name="Takami H."/>
        </authorList>
    </citation>
    <scope>NUCLEOTIDE SEQUENCE</scope>
    <source>
        <strain evidence="2">Expedition CK06-06</strain>
    </source>
</reference>
<gene>
    <name evidence="2" type="ORF">S01H4_50678</name>
</gene>
<dbReference type="SUPFAM" id="SSF50998">
    <property type="entry name" value="Quinoprotein alcohol dehydrogenase-like"/>
    <property type="match status" value="1"/>
</dbReference>
<proteinExistence type="predicted"/>
<dbReference type="SMART" id="SM00564">
    <property type="entry name" value="PQQ"/>
    <property type="match status" value="2"/>
</dbReference>
<organism evidence="2">
    <name type="scientific">marine sediment metagenome</name>
    <dbReference type="NCBI Taxonomy" id="412755"/>
    <lineage>
        <taxon>unclassified sequences</taxon>
        <taxon>metagenomes</taxon>
        <taxon>ecological metagenomes</taxon>
    </lineage>
</organism>
<dbReference type="PROSITE" id="PS51257">
    <property type="entry name" value="PROKAR_LIPOPROTEIN"/>
    <property type="match status" value="1"/>
</dbReference>
<dbReference type="EMBL" id="BART01028794">
    <property type="protein sequence ID" value="GAG93358.1"/>
    <property type="molecule type" value="Genomic_DNA"/>
</dbReference>
<feature type="non-terminal residue" evidence="2">
    <location>
        <position position="263"/>
    </location>
</feature>
<dbReference type="AlphaFoldDB" id="X1CAH0"/>
<dbReference type="Gene3D" id="2.130.10.10">
    <property type="entry name" value="YVTN repeat-like/Quinoprotein amine dehydrogenase"/>
    <property type="match status" value="1"/>
</dbReference>
<feature type="domain" description="Pyrrolo-quinoline quinone repeat" evidence="1">
    <location>
        <begin position="47"/>
        <end position="259"/>
    </location>
</feature>
<protein>
    <recommendedName>
        <fullName evidence="1">Pyrrolo-quinoline quinone repeat domain-containing protein</fullName>
    </recommendedName>
</protein>
<evidence type="ECO:0000259" key="1">
    <source>
        <dbReference type="Pfam" id="PF13360"/>
    </source>
</evidence>
<sequence>MKNLTRFVTSLLAVGTLLLVGCGGNEFSNVPEEPYKGMFTEHGYASHTPVTDGEHIWAFFGKSGAVCFDMQGKQIWRKNLGEKLDPEHWGSSSSPILYKNILIVTASTESNTIYGLNKLTGEEVWRHQSEELTSTWSTPILAKVDEDRTDLVLPVPYKLWGLDPETGEFLWQCDSLDVNAACSSAVINDGTIYFVERGRTGGGSVAIRAGGRNDVTNSHVAWKSRQRGHIGTPIVYDGKLFWVSSGIVNCVSAKDGKSVYKAR</sequence>
<name>X1CAH0_9ZZZZ</name>
<dbReference type="InterPro" id="IPR015943">
    <property type="entry name" value="WD40/YVTN_repeat-like_dom_sf"/>
</dbReference>